<comment type="caution">
    <text evidence="5">The sequence shown here is derived from an EMBL/GenBank/DDBJ whole genome shotgun (WGS) entry which is preliminary data.</text>
</comment>
<evidence type="ECO:0000313" key="6">
    <source>
        <dbReference type="Proteomes" id="UP000782880"/>
    </source>
</evidence>
<keyword evidence="2" id="KW-0326">Glycosidase</keyword>
<dbReference type="InterPro" id="IPR032267">
    <property type="entry name" value="DUF4832"/>
</dbReference>
<evidence type="ECO:0000313" key="5">
    <source>
        <dbReference type="EMBL" id="HJG29663.1"/>
    </source>
</evidence>
<organism evidence="5 6">
    <name type="scientific">Subdoligranulum variabile</name>
    <dbReference type="NCBI Taxonomy" id="214851"/>
    <lineage>
        <taxon>Bacteria</taxon>
        <taxon>Bacillati</taxon>
        <taxon>Bacillota</taxon>
        <taxon>Clostridia</taxon>
        <taxon>Eubacteriales</taxon>
        <taxon>Oscillospiraceae</taxon>
        <taxon>Subdoligranulum</taxon>
    </lineage>
</organism>
<dbReference type="InterPro" id="IPR017853">
    <property type="entry name" value="GH"/>
</dbReference>
<dbReference type="Pfam" id="PF02449">
    <property type="entry name" value="Glyco_hydro_42"/>
    <property type="match status" value="1"/>
</dbReference>
<name>A0A921IPQ4_9FIRM</name>
<dbReference type="Pfam" id="PF16116">
    <property type="entry name" value="DUF4832"/>
    <property type="match status" value="1"/>
</dbReference>
<proteinExistence type="predicted"/>
<reference evidence="5" key="2">
    <citation type="submission" date="2021-09" db="EMBL/GenBank/DDBJ databases">
        <authorList>
            <person name="Gilroy R."/>
        </authorList>
    </citation>
    <scope>NUCLEOTIDE SEQUENCE</scope>
    <source>
        <strain evidence="5">ChiBcec21-2208</strain>
    </source>
</reference>
<dbReference type="GO" id="GO:0004565">
    <property type="term" value="F:beta-galactosidase activity"/>
    <property type="evidence" value="ECO:0007669"/>
    <property type="project" value="InterPro"/>
</dbReference>
<dbReference type="AlphaFoldDB" id="A0A921IPQ4"/>
<dbReference type="Proteomes" id="UP000782880">
    <property type="component" value="Unassembled WGS sequence"/>
</dbReference>
<sequence>MTRARKLLPLLLLGLALGAVALLRVRVPLVSAEIPAGPKPVTNPMKGLVAWGENYRQDPYVAFAYVPVYWNELEPRQGEYDFAALEERCHFAQWRADGVRLILRLVPDTPTGESHMDIPGWLYDAMDGAGTWYDGDYGKGFSPDYENPVFRQAHRELIQALGDRYADDPQVAFWELGSLGHWGEWHVDTGAGIEPFPTQAVTDGYVQDYLAVFRPEQLLLRRPYTIGQEQGLGLYNDSFGLPDSHTQWLSWIADGYQSDQNGEWLPAMPDFWQRAPSGGEFSPREEDGWYFTEEQFATTLDLLRQSHTTFLGPNAPVYGELTGAQGENLRTLLAEMGYTLGVRRCTLWRTVFSSVWQAELTWENTGLAPLYADWPIALELRAESGQTVWSGQIRAPLSDWGPGSHTIRLTLDDVGTLPPGRYSLWVGIVDPLTGQPGVALQMDVPRDAFLYCAASFSL</sequence>
<evidence type="ECO:0000259" key="3">
    <source>
        <dbReference type="Pfam" id="PF02449"/>
    </source>
</evidence>
<dbReference type="GO" id="GO:0009341">
    <property type="term" value="C:beta-galactosidase complex"/>
    <property type="evidence" value="ECO:0007669"/>
    <property type="project" value="InterPro"/>
</dbReference>
<evidence type="ECO:0000259" key="4">
    <source>
        <dbReference type="Pfam" id="PF16116"/>
    </source>
</evidence>
<accession>A0A921IPQ4</accession>
<feature type="domain" description="DUF4832" evidence="4">
    <location>
        <begin position="257"/>
        <end position="432"/>
    </location>
</feature>
<dbReference type="GO" id="GO:0005975">
    <property type="term" value="P:carbohydrate metabolic process"/>
    <property type="evidence" value="ECO:0007669"/>
    <property type="project" value="InterPro"/>
</dbReference>
<feature type="domain" description="Glycoside hydrolase family 42 N-terminal" evidence="3">
    <location>
        <begin position="69"/>
        <end position="176"/>
    </location>
</feature>
<evidence type="ECO:0000256" key="2">
    <source>
        <dbReference type="ARBA" id="ARBA00023295"/>
    </source>
</evidence>
<gene>
    <name evidence="5" type="ORF">K8V20_13605</name>
</gene>
<dbReference type="Gene3D" id="3.20.20.80">
    <property type="entry name" value="Glycosidases"/>
    <property type="match status" value="1"/>
</dbReference>
<protein>
    <submittedName>
        <fullName evidence="5">DUF4832 domain-containing protein</fullName>
    </submittedName>
</protein>
<keyword evidence="1" id="KW-0378">Hydrolase</keyword>
<reference evidence="5" key="1">
    <citation type="journal article" date="2021" name="PeerJ">
        <title>Extensive microbial diversity within the chicken gut microbiome revealed by metagenomics and culture.</title>
        <authorList>
            <person name="Gilroy R."/>
            <person name="Ravi A."/>
            <person name="Getino M."/>
            <person name="Pursley I."/>
            <person name="Horton D.L."/>
            <person name="Alikhan N.F."/>
            <person name="Baker D."/>
            <person name="Gharbi K."/>
            <person name="Hall N."/>
            <person name="Watson M."/>
            <person name="Adriaenssens E.M."/>
            <person name="Foster-Nyarko E."/>
            <person name="Jarju S."/>
            <person name="Secka A."/>
            <person name="Antonio M."/>
            <person name="Oren A."/>
            <person name="Chaudhuri R.R."/>
            <person name="La Ragione R."/>
            <person name="Hildebrand F."/>
            <person name="Pallen M.J."/>
        </authorList>
    </citation>
    <scope>NUCLEOTIDE SEQUENCE</scope>
    <source>
        <strain evidence="5">ChiBcec21-2208</strain>
    </source>
</reference>
<dbReference type="EMBL" id="DYVE01000343">
    <property type="protein sequence ID" value="HJG29663.1"/>
    <property type="molecule type" value="Genomic_DNA"/>
</dbReference>
<dbReference type="SUPFAM" id="SSF51445">
    <property type="entry name" value="(Trans)glycosidases"/>
    <property type="match status" value="1"/>
</dbReference>
<evidence type="ECO:0000256" key="1">
    <source>
        <dbReference type="ARBA" id="ARBA00022801"/>
    </source>
</evidence>
<dbReference type="InterPro" id="IPR013529">
    <property type="entry name" value="Glyco_hydro_42_N"/>
</dbReference>